<proteinExistence type="predicted"/>
<keyword evidence="4" id="KW-1185">Reference proteome</keyword>
<name>A0A0W0S8J4_9GAMM</name>
<reference evidence="2 4" key="2">
    <citation type="submission" date="2018-12" db="EMBL/GenBank/DDBJ databases">
        <authorList>
            <consortium name="Pathogen Informatics"/>
        </authorList>
    </citation>
    <scope>NUCLEOTIDE SEQUENCE [LARGE SCALE GENOMIC DNA]</scope>
    <source>
        <strain evidence="2 4">NCTC11976</strain>
    </source>
</reference>
<reference evidence="1 3" key="1">
    <citation type="submission" date="2015-11" db="EMBL/GenBank/DDBJ databases">
        <title>Genomic analysis of 38 Legionella species identifies large and diverse effector repertoires.</title>
        <authorList>
            <person name="Burstein D."/>
            <person name="Amaro F."/>
            <person name="Zusman T."/>
            <person name="Lifshitz Z."/>
            <person name="Cohen O."/>
            <person name="Gilbert J.A."/>
            <person name="Pupko T."/>
            <person name="Shuman H.A."/>
            <person name="Segal G."/>
        </authorList>
    </citation>
    <scope>NUCLEOTIDE SEQUENCE [LARGE SCALE GENOMIC DNA]</scope>
    <source>
        <strain evidence="1 3">ORW</strain>
    </source>
</reference>
<gene>
    <name evidence="1" type="ORF">Lche_1257</name>
    <name evidence="2" type="ORF">NCTC11976_01911</name>
</gene>
<evidence type="ECO:0000313" key="2">
    <source>
        <dbReference type="EMBL" id="VEB36841.1"/>
    </source>
</evidence>
<dbReference type="PATRIC" id="fig|28084.5.peg.1370"/>
<evidence type="ECO:0000313" key="4">
    <source>
        <dbReference type="Proteomes" id="UP000277577"/>
    </source>
</evidence>
<dbReference type="AlphaFoldDB" id="A0A0W0S8J4"/>
<evidence type="ECO:0000313" key="3">
    <source>
        <dbReference type="Proteomes" id="UP000054921"/>
    </source>
</evidence>
<accession>A0A0W0S8J4</accession>
<dbReference type="EMBL" id="LNXW01000013">
    <property type="protein sequence ID" value="KTC79237.1"/>
    <property type="molecule type" value="Genomic_DNA"/>
</dbReference>
<dbReference type="Proteomes" id="UP000054921">
    <property type="component" value="Unassembled WGS sequence"/>
</dbReference>
<protein>
    <submittedName>
        <fullName evidence="1">Uncharacterized protein</fullName>
    </submittedName>
</protein>
<evidence type="ECO:0000313" key="1">
    <source>
        <dbReference type="EMBL" id="KTC79237.1"/>
    </source>
</evidence>
<dbReference type="EMBL" id="LR134173">
    <property type="protein sequence ID" value="VEB36841.1"/>
    <property type="molecule type" value="Genomic_DNA"/>
</dbReference>
<dbReference type="Proteomes" id="UP000277577">
    <property type="component" value="Chromosome"/>
</dbReference>
<dbReference type="STRING" id="28084.Lche_1257"/>
<dbReference type="OrthoDB" id="5651512at2"/>
<organism evidence="1 3">
    <name type="scientific">Legionella cherrii</name>
    <dbReference type="NCBI Taxonomy" id="28084"/>
    <lineage>
        <taxon>Bacteria</taxon>
        <taxon>Pseudomonadati</taxon>
        <taxon>Pseudomonadota</taxon>
        <taxon>Gammaproteobacteria</taxon>
        <taxon>Legionellales</taxon>
        <taxon>Legionellaceae</taxon>
        <taxon>Legionella</taxon>
    </lineage>
</organism>
<sequence length="63" mass="6887">MQTKNEKTSLISDAVATSLYAARAAVNISIAAKHIFFPTVEESKISITDRMEHEFKTKNTSGG</sequence>
<dbReference type="RefSeq" id="WP_028381963.1">
    <property type="nucleotide sequence ID" value="NZ_CAAAIT010000002.1"/>
</dbReference>